<dbReference type="Pfam" id="PF05656">
    <property type="entry name" value="DUF805"/>
    <property type="match status" value="1"/>
</dbReference>
<protein>
    <submittedName>
        <fullName evidence="2">DUF805 domain-containing protein</fullName>
    </submittedName>
</protein>
<evidence type="ECO:0000313" key="2">
    <source>
        <dbReference type="EMBL" id="MBF7958156.1"/>
    </source>
</evidence>
<accession>A0ABS0DWA1</accession>
<feature type="transmembrane region" description="Helical" evidence="1">
    <location>
        <begin position="58"/>
        <end position="80"/>
    </location>
</feature>
<dbReference type="Proteomes" id="UP000600307">
    <property type="component" value="Unassembled WGS sequence"/>
</dbReference>
<dbReference type="RefSeq" id="WP_195818045.1">
    <property type="nucleotide sequence ID" value="NZ_JADOBH010000006.1"/>
</dbReference>
<dbReference type="PANTHER" id="PTHR34980">
    <property type="entry name" value="INNER MEMBRANE PROTEIN-RELATED-RELATED"/>
    <property type="match status" value="1"/>
</dbReference>
<reference evidence="2 3" key="1">
    <citation type="submission" date="2020-11" db="EMBL/GenBank/DDBJ databases">
        <title>Taxonomic investigation of Rahnella spp.</title>
        <authorList>
            <person name="Lee S.D."/>
        </authorList>
    </citation>
    <scope>NUCLEOTIDE SEQUENCE [LARGE SCALE GENOMIC DNA]</scope>
    <source>
        <strain evidence="2 3">SAP-10</strain>
    </source>
</reference>
<keyword evidence="1" id="KW-0472">Membrane</keyword>
<evidence type="ECO:0000256" key="1">
    <source>
        <dbReference type="SAM" id="Phobius"/>
    </source>
</evidence>
<comment type="caution">
    <text evidence="2">The sequence shown here is derived from an EMBL/GenBank/DDBJ whole genome shotgun (WGS) entry which is preliminary data.</text>
</comment>
<name>A0ABS0DWA1_9GAMM</name>
<keyword evidence="1" id="KW-0812">Transmembrane</keyword>
<dbReference type="PANTHER" id="PTHR34980:SF2">
    <property type="entry name" value="INNER MEMBRANE PROTEIN YHAH-RELATED"/>
    <property type="match status" value="1"/>
</dbReference>
<organism evidence="2 3">
    <name type="scientific">Rahnella victoriana</name>
    <dbReference type="NCBI Taxonomy" id="1510570"/>
    <lineage>
        <taxon>Bacteria</taxon>
        <taxon>Pseudomonadati</taxon>
        <taxon>Pseudomonadota</taxon>
        <taxon>Gammaproteobacteria</taxon>
        <taxon>Enterobacterales</taxon>
        <taxon>Yersiniaceae</taxon>
        <taxon>Rahnella</taxon>
    </lineage>
</organism>
<sequence>MHWYVHTLKQYFTTEGRAGLHEFWAFNALNLLFLIVLFILCVNPIFSKGLGELTPLEMISFAIFIIYYIALVPPSFAIQIRRLHDINLSGFVLLLNLIPFVGLVILLYLFSKESIPGENKYGPPSQNRNNASRTL</sequence>
<dbReference type="InterPro" id="IPR008523">
    <property type="entry name" value="DUF805"/>
</dbReference>
<gene>
    <name evidence="2" type="ORF">IV431_21610</name>
</gene>
<proteinExistence type="predicted"/>
<feature type="transmembrane region" description="Helical" evidence="1">
    <location>
        <begin position="86"/>
        <end position="110"/>
    </location>
</feature>
<evidence type="ECO:0000313" key="3">
    <source>
        <dbReference type="Proteomes" id="UP000600307"/>
    </source>
</evidence>
<keyword evidence="3" id="KW-1185">Reference proteome</keyword>
<feature type="transmembrane region" description="Helical" evidence="1">
    <location>
        <begin position="23"/>
        <end position="46"/>
    </location>
</feature>
<dbReference type="EMBL" id="JADOBH010000006">
    <property type="protein sequence ID" value="MBF7958156.1"/>
    <property type="molecule type" value="Genomic_DNA"/>
</dbReference>
<keyword evidence="1" id="KW-1133">Transmembrane helix</keyword>